<dbReference type="Gramene" id="ONK69016">
    <property type="protein sequence ID" value="ONK69016"/>
    <property type="gene ID" value="A4U43_C05F18410"/>
</dbReference>
<protein>
    <submittedName>
        <fullName evidence="2">Uncharacterized protein</fullName>
    </submittedName>
</protein>
<name>A0A5P1ESS8_ASPOF</name>
<organism evidence="2 3">
    <name type="scientific">Asparagus officinalis</name>
    <name type="common">Garden asparagus</name>
    <dbReference type="NCBI Taxonomy" id="4686"/>
    <lineage>
        <taxon>Eukaryota</taxon>
        <taxon>Viridiplantae</taxon>
        <taxon>Streptophyta</taxon>
        <taxon>Embryophyta</taxon>
        <taxon>Tracheophyta</taxon>
        <taxon>Spermatophyta</taxon>
        <taxon>Magnoliopsida</taxon>
        <taxon>Liliopsida</taxon>
        <taxon>Asparagales</taxon>
        <taxon>Asparagaceae</taxon>
        <taxon>Asparagoideae</taxon>
        <taxon>Asparagus</taxon>
    </lineage>
</organism>
<reference evidence="3" key="1">
    <citation type="journal article" date="2017" name="Nat. Commun.">
        <title>The asparagus genome sheds light on the origin and evolution of a young Y chromosome.</title>
        <authorList>
            <person name="Harkess A."/>
            <person name="Zhou J."/>
            <person name="Xu C."/>
            <person name="Bowers J.E."/>
            <person name="Van der Hulst R."/>
            <person name="Ayyampalayam S."/>
            <person name="Mercati F."/>
            <person name="Riccardi P."/>
            <person name="McKain M.R."/>
            <person name="Kakrana A."/>
            <person name="Tang H."/>
            <person name="Ray J."/>
            <person name="Groenendijk J."/>
            <person name="Arikit S."/>
            <person name="Mathioni S.M."/>
            <person name="Nakano M."/>
            <person name="Shan H."/>
            <person name="Telgmann-Rauber A."/>
            <person name="Kanno A."/>
            <person name="Yue Z."/>
            <person name="Chen H."/>
            <person name="Li W."/>
            <person name="Chen Y."/>
            <person name="Xu X."/>
            <person name="Zhang Y."/>
            <person name="Luo S."/>
            <person name="Chen H."/>
            <person name="Gao J."/>
            <person name="Mao Z."/>
            <person name="Pires J.C."/>
            <person name="Luo M."/>
            <person name="Kudrna D."/>
            <person name="Wing R.A."/>
            <person name="Meyers B.C."/>
            <person name="Yi K."/>
            <person name="Kong H."/>
            <person name="Lavrijsen P."/>
            <person name="Sunseri F."/>
            <person name="Falavigna A."/>
            <person name="Ye Y."/>
            <person name="Leebens-Mack J.H."/>
            <person name="Chen G."/>
        </authorList>
    </citation>
    <scope>NUCLEOTIDE SEQUENCE [LARGE SCALE GENOMIC DNA]</scope>
    <source>
        <strain evidence="3">cv. DH0086</strain>
    </source>
</reference>
<dbReference type="AlphaFoldDB" id="A0A5P1ESS8"/>
<evidence type="ECO:0000313" key="3">
    <source>
        <dbReference type="Proteomes" id="UP000243459"/>
    </source>
</evidence>
<gene>
    <name evidence="2" type="ORF">A4U43_C05F18410</name>
</gene>
<keyword evidence="1" id="KW-1133">Transmembrane helix</keyword>
<keyword evidence="1" id="KW-0812">Transmembrane</keyword>
<keyword evidence="1" id="KW-0472">Membrane</keyword>
<keyword evidence="3" id="KW-1185">Reference proteome</keyword>
<accession>A0A5P1ESS8</accession>
<sequence length="114" mass="12859">MTFDPRQVVAAFLTLSMFAMLGNMIKQDHFDSYKVRLPTHVVHLDAIDNIAHGNNVVPEGNQGPWMEKSPELKPCLEEGEQSKGFVSFSLTTGPEYHLSQLIILCVLVVWLYLN</sequence>
<proteinExistence type="predicted"/>
<evidence type="ECO:0000256" key="1">
    <source>
        <dbReference type="SAM" id="Phobius"/>
    </source>
</evidence>
<dbReference type="EMBL" id="CM007385">
    <property type="protein sequence ID" value="ONK69016.1"/>
    <property type="molecule type" value="Genomic_DNA"/>
</dbReference>
<evidence type="ECO:0000313" key="2">
    <source>
        <dbReference type="EMBL" id="ONK69016.1"/>
    </source>
</evidence>
<dbReference type="Proteomes" id="UP000243459">
    <property type="component" value="Chromosome 5"/>
</dbReference>
<feature type="transmembrane region" description="Helical" evidence="1">
    <location>
        <begin position="96"/>
        <end position="113"/>
    </location>
</feature>
<feature type="transmembrane region" description="Helical" evidence="1">
    <location>
        <begin position="7"/>
        <end position="25"/>
    </location>
</feature>